<dbReference type="GO" id="GO:0003824">
    <property type="term" value="F:catalytic activity"/>
    <property type="evidence" value="ECO:0007669"/>
    <property type="project" value="InterPro"/>
</dbReference>
<comment type="caution">
    <text evidence="1">The sequence shown here is derived from an EMBL/GenBank/DDBJ whole genome shotgun (WGS) entry which is preliminary data.</text>
</comment>
<accession>A0A511K6R7</accession>
<evidence type="ECO:0000313" key="1">
    <source>
        <dbReference type="EMBL" id="GEM06041.1"/>
    </source>
</evidence>
<reference evidence="1 2" key="1">
    <citation type="submission" date="2019-07" db="EMBL/GenBank/DDBJ databases">
        <title>Rhodotorula toruloides NBRC10032 genome sequencing.</title>
        <authorList>
            <person name="Shida Y."/>
            <person name="Takaku H."/>
            <person name="Ogasawara W."/>
            <person name="Mori K."/>
        </authorList>
    </citation>
    <scope>NUCLEOTIDE SEQUENCE [LARGE SCALE GENOMIC DNA]</scope>
    <source>
        <strain evidence="1 2">NBRC10032</strain>
    </source>
</reference>
<evidence type="ECO:0000313" key="2">
    <source>
        <dbReference type="Proteomes" id="UP000321518"/>
    </source>
</evidence>
<dbReference type="Proteomes" id="UP000321518">
    <property type="component" value="Unassembled WGS sequence"/>
</dbReference>
<dbReference type="InterPro" id="IPR001544">
    <property type="entry name" value="Aminotrans_IV"/>
</dbReference>
<dbReference type="EMBL" id="BJWK01000001">
    <property type="protein sequence ID" value="GEM06041.1"/>
    <property type="molecule type" value="Genomic_DNA"/>
</dbReference>
<proteinExistence type="predicted"/>
<dbReference type="Gene3D" id="3.20.10.10">
    <property type="entry name" value="D-amino Acid Aminotransferase, subunit A, domain 2"/>
    <property type="match status" value="1"/>
</dbReference>
<dbReference type="OrthoDB" id="64220at2759"/>
<name>A0A511K6R7_RHOTO</name>
<dbReference type="SUPFAM" id="SSF56752">
    <property type="entry name" value="D-aminoacid aminotransferase-like PLP-dependent enzymes"/>
    <property type="match status" value="1"/>
</dbReference>
<dbReference type="AlphaFoldDB" id="A0A511K6R7"/>
<protein>
    <submittedName>
        <fullName evidence="1">Para-aminobenzoate synthase, subunit I</fullName>
    </submittedName>
</protein>
<dbReference type="Pfam" id="PF01063">
    <property type="entry name" value="Aminotran_4"/>
    <property type="match status" value="1"/>
</dbReference>
<gene>
    <name evidence="1" type="ORF">Rt10032_c01g0058</name>
</gene>
<sequence length="151" mass="16716">MPSFPVRLGLDDRPTAYDEPFLRYKTSQREVYDNARRRQGAALHPSPNPTDPPFDVLLFNSSRQITETTISNVAFRLSGDAKGSYITPATGCGLLEGVMRAELLEKEEIEEGFVTIDALRESAKKGTLDVICFNGVRGVFPAYVASEDLQD</sequence>
<organism evidence="1 2">
    <name type="scientific">Rhodotorula toruloides</name>
    <name type="common">Yeast</name>
    <name type="synonym">Rhodosporidium toruloides</name>
    <dbReference type="NCBI Taxonomy" id="5286"/>
    <lineage>
        <taxon>Eukaryota</taxon>
        <taxon>Fungi</taxon>
        <taxon>Dikarya</taxon>
        <taxon>Basidiomycota</taxon>
        <taxon>Pucciniomycotina</taxon>
        <taxon>Microbotryomycetes</taxon>
        <taxon>Sporidiobolales</taxon>
        <taxon>Sporidiobolaceae</taxon>
        <taxon>Rhodotorula</taxon>
    </lineage>
</organism>
<dbReference type="InterPro" id="IPR036038">
    <property type="entry name" value="Aminotransferase-like"/>
</dbReference>
<dbReference type="InterPro" id="IPR043132">
    <property type="entry name" value="BCAT-like_C"/>
</dbReference>